<dbReference type="SUPFAM" id="SSF53850">
    <property type="entry name" value="Periplasmic binding protein-like II"/>
    <property type="match status" value="1"/>
</dbReference>
<evidence type="ECO:0000313" key="4">
    <source>
        <dbReference type="Proteomes" id="UP001331561"/>
    </source>
</evidence>
<dbReference type="EMBL" id="JAYXHS010000003">
    <property type="protein sequence ID" value="MEC5387499.1"/>
    <property type="molecule type" value="Genomic_DNA"/>
</dbReference>
<reference evidence="3 4" key="1">
    <citation type="submission" date="2024-01" db="EMBL/GenBank/DDBJ databases">
        <title>Uliginosibacterium soil sp. nov.</title>
        <authorList>
            <person name="Lv Y."/>
        </authorList>
    </citation>
    <scope>NUCLEOTIDE SEQUENCE [LARGE SCALE GENOMIC DNA]</scope>
    <source>
        <strain evidence="3 4">H3</strain>
    </source>
</reference>
<dbReference type="PANTHER" id="PTHR30024">
    <property type="entry name" value="ALIPHATIC SULFONATES-BINDING PROTEIN-RELATED"/>
    <property type="match status" value="1"/>
</dbReference>
<dbReference type="Pfam" id="PF09084">
    <property type="entry name" value="NMT1"/>
    <property type="match status" value="1"/>
</dbReference>
<evidence type="ECO:0000256" key="1">
    <source>
        <dbReference type="SAM" id="SignalP"/>
    </source>
</evidence>
<name>A0ABU6K797_9RHOO</name>
<feature type="domain" description="SsuA/THI5-like" evidence="2">
    <location>
        <begin position="66"/>
        <end position="265"/>
    </location>
</feature>
<dbReference type="Gene3D" id="3.40.190.10">
    <property type="entry name" value="Periplasmic binding protein-like II"/>
    <property type="match status" value="2"/>
</dbReference>
<evidence type="ECO:0000259" key="2">
    <source>
        <dbReference type="Pfam" id="PF09084"/>
    </source>
</evidence>
<keyword evidence="1" id="KW-0732">Signal</keyword>
<sequence length="387" mass="42714">MINAYEEKSKRQRSLRRWVAGLLLIAAQGFSLSAQAEAPPPVIRFAFASPKVGTPPQYTAGTAGIAYAKGWFEEEFKNDNTKLEFLFFKGAGPAVNEAFTNKQIDFAMHGDLPSAIGRAAGLKTRLLLPNSARSNIYLAIPPNSTLKSVKELRGKKISFFKGTNSQTPINRLLRANGLTERDVKVVNLDTASGKAALLNGDIDALFGSFDLLALRDEGKLKILYTSNGDSPIYTRQAHVHVDDEFATKYPETTKRIVKVLVKTAHWGSLPENRAEVLKLWAIPGVYSESTLAEDYGPDLSPRFSPLFDPFLVGRYKDVVKDAYEYKLTRKTFEVEPWIDRSFVNAALKELKLENFWTPYDVNGKPIKAAAAKAAAAPAANLRTVAAK</sequence>
<dbReference type="PANTHER" id="PTHR30024:SF21">
    <property type="entry name" value="ABC TRANSPORTER SUBSTRATE-BINDING PROTEIN"/>
    <property type="match status" value="1"/>
</dbReference>
<feature type="signal peptide" evidence="1">
    <location>
        <begin position="1"/>
        <end position="36"/>
    </location>
</feature>
<proteinExistence type="predicted"/>
<feature type="chain" id="PRO_5046354996" evidence="1">
    <location>
        <begin position="37"/>
        <end position="387"/>
    </location>
</feature>
<dbReference type="InterPro" id="IPR015168">
    <property type="entry name" value="SsuA/THI5"/>
</dbReference>
<dbReference type="CDD" id="cd13555">
    <property type="entry name" value="PBP2_sulfate_ester_like"/>
    <property type="match status" value="1"/>
</dbReference>
<comment type="caution">
    <text evidence="3">The sequence shown here is derived from an EMBL/GenBank/DDBJ whole genome shotgun (WGS) entry which is preliminary data.</text>
</comment>
<dbReference type="Proteomes" id="UP001331561">
    <property type="component" value="Unassembled WGS sequence"/>
</dbReference>
<gene>
    <name evidence="3" type="ORF">VVD49_17340</name>
</gene>
<evidence type="ECO:0000313" key="3">
    <source>
        <dbReference type="EMBL" id="MEC5387499.1"/>
    </source>
</evidence>
<protein>
    <submittedName>
        <fullName evidence="3">ABC transporter substrate-binding protein</fullName>
    </submittedName>
</protein>
<keyword evidence="4" id="KW-1185">Reference proteome</keyword>
<accession>A0ABU6K797</accession>
<organism evidence="3 4">
    <name type="scientific">Uliginosibacterium silvisoli</name>
    <dbReference type="NCBI Taxonomy" id="3114758"/>
    <lineage>
        <taxon>Bacteria</taxon>
        <taxon>Pseudomonadati</taxon>
        <taxon>Pseudomonadota</taxon>
        <taxon>Betaproteobacteria</taxon>
        <taxon>Rhodocyclales</taxon>
        <taxon>Zoogloeaceae</taxon>
        <taxon>Uliginosibacterium</taxon>
    </lineage>
</organism>
<dbReference type="RefSeq" id="WP_327600468.1">
    <property type="nucleotide sequence ID" value="NZ_JAYXHS010000003.1"/>
</dbReference>